<evidence type="ECO:0000313" key="4">
    <source>
        <dbReference type="EMBL" id="KAH7127789.1"/>
    </source>
</evidence>
<evidence type="ECO:0000313" key="5">
    <source>
        <dbReference type="Proteomes" id="UP000717696"/>
    </source>
</evidence>
<evidence type="ECO:0000259" key="2">
    <source>
        <dbReference type="Pfam" id="PF00501"/>
    </source>
</evidence>
<dbReference type="Proteomes" id="UP000717696">
    <property type="component" value="Unassembled WGS sequence"/>
</dbReference>
<dbReference type="Gene3D" id="3.40.50.12780">
    <property type="entry name" value="N-terminal domain of ligase-like"/>
    <property type="match status" value="1"/>
</dbReference>
<organism evidence="4 5">
    <name type="scientific">Dactylonectria estremocensis</name>
    <dbReference type="NCBI Taxonomy" id="1079267"/>
    <lineage>
        <taxon>Eukaryota</taxon>
        <taxon>Fungi</taxon>
        <taxon>Dikarya</taxon>
        <taxon>Ascomycota</taxon>
        <taxon>Pezizomycotina</taxon>
        <taxon>Sordariomycetes</taxon>
        <taxon>Hypocreomycetidae</taxon>
        <taxon>Hypocreales</taxon>
        <taxon>Nectriaceae</taxon>
        <taxon>Dactylonectria</taxon>
    </lineage>
</organism>
<evidence type="ECO:0000259" key="3">
    <source>
        <dbReference type="Pfam" id="PF13193"/>
    </source>
</evidence>
<dbReference type="InterPro" id="IPR025110">
    <property type="entry name" value="AMP-bd_C"/>
</dbReference>
<comment type="caution">
    <text evidence="4">The sequence shown here is derived from an EMBL/GenBank/DDBJ whole genome shotgun (WGS) entry which is preliminary data.</text>
</comment>
<accession>A0A9P9IQS3</accession>
<dbReference type="SUPFAM" id="SSF56801">
    <property type="entry name" value="Acetyl-CoA synthetase-like"/>
    <property type="match status" value="1"/>
</dbReference>
<dbReference type="OrthoDB" id="6509636at2759"/>
<keyword evidence="1" id="KW-0472">Membrane</keyword>
<reference evidence="4" key="1">
    <citation type="journal article" date="2021" name="Nat. Commun.">
        <title>Genetic determinants of endophytism in the Arabidopsis root mycobiome.</title>
        <authorList>
            <person name="Mesny F."/>
            <person name="Miyauchi S."/>
            <person name="Thiergart T."/>
            <person name="Pickel B."/>
            <person name="Atanasova L."/>
            <person name="Karlsson M."/>
            <person name="Huettel B."/>
            <person name="Barry K.W."/>
            <person name="Haridas S."/>
            <person name="Chen C."/>
            <person name="Bauer D."/>
            <person name="Andreopoulos W."/>
            <person name="Pangilinan J."/>
            <person name="LaButti K."/>
            <person name="Riley R."/>
            <person name="Lipzen A."/>
            <person name="Clum A."/>
            <person name="Drula E."/>
            <person name="Henrissat B."/>
            <person name="Kohler A."/>
            <person name="Grigoriev I.V."/>
            <person name="Martin F.M."/>
            <person name="Hacquard S."/>
        </authorList>
    </citation>
    <scope>NUCLEOTIDE SEQUENCE</scope>
    <source>
        <strain evidence="4">MPI-CAGE-AT-0021</strain>
    </source>
</reference>
<keyword evidence="5" id="KW-1185">Reference proteome</keyword>
<feature type="domain" description="AMP-dependent synthetase/ligase" evidence="2">
    <location>
        <begin position="37"/>
        <end position="428"/>
    </location>
</feature>
<dbReference type="Pfam" id="PF00501">
    <property type="entry name" value="AMP-binding"/>
    <property type="match status" value="1"/>
</dbReference>
<dbReference type="GO" id="GO:0016405">
    <property type="term" value="F:CoA-ligase activity"/>
    <property type="evidence" value="ECO:0007669"/>
    <property type="project" value="TreeGrafter"/>
</dbReference>
<dbReference type="InterPro" id="IPR045851">
    <property type="entry name" value="AMP-bd_C_sf"/>
</dbReference>
<feature type="domain" description="AMP-binding enzyme C-terminal" evidence="3">
    <location>
        <begin position="482"/>
        <end position="556"/>
    </location>
</feature>
<name>A0A9P9IQS3_9HYPO</name>
<keyword evidence="1" id="KW-1133">Transmembrane helix</keyword>
<dbReference type="AlphaFoldDB" id="A0A9P9IQS3"/>
<protein>
    <submittedName>
        <fullName evidence="4">Uncharacterized protein</fullName>
    </submittedName>
</protein>
<evidence type="ECO:0000256" key="1">
    <source>
        <dbReference type="SAM" id="Phobius"/>
    </source>
</evidence>
<dbReference type="PANTHER" id="PTHR24096:SF424">
    <property type="entry name" value="ACETYL-COA SYNTHETASE-LIKE PROTEIN-RELATED"/>
    <property type="match status" value="1"/>
</dbReference>
<dbReference type="Gene3D" id="3.30.300.30">
    <property type="match status" value="1"/>
</dbReference>
<dbReference type="Pfam" id="PF13193">
    <property type="entry name" value="AMP-binding_C"/>
    <property type="match status" value="1"/>
</dbReference>
<dbReference type="PANTHER" id="PTHR24096">
    <property type="entry name" value="LONG-CHAIN-FATTY-ACID--COA LIGASE"/>
    <property type="match status" value="1"/>
</dbReference>
<dbReference type="InterPro" id="IPR000873">
    <property type="entry name" value="AMP-dep_synth/lig_dom"/>
</dbReference>
<proteinExistence type="predicted"/>
<gene>
    <name evidence="4" type="ORF">B0J13DRAFT_645805</name>
</gene>
<keyword evidence="1" id="KW-0812">Transmembrane</keyword>
<sequence length="572" mass="63324">MASKQAQVIESPFAVDLNIPVIDIPSYVFSTRNPQEKAKPVYFDARNPSVNLSLQEAEVYVKRLARGLIALGLQPGDKVLLISQNNLFVPVVLWGVIAAGCVFTAASPGASAYELCHQFRDSDSKLVLAGPSQVDVAREAIVQAGQDPKCLYVFDGALDNRSSSGPATQPPSWTSLFVAADAIQDWHWKVINTLEDARNTTAIINYSSGYVGVELSHYNQIAQVEQIIFKRARVANSDEGRARAARLAESGERWLAPLPMYHAFGQTYYAMTAPRVGAKVFVMDKFNLLEYLTYIDTYRITFINLVPTIVRMIAKVPRPERFNLKSLQIVGSGSAPLDAEVAQVMNDKFLQAGICVKQGWGMTETTCNVTGFSPDDFDDGRSIGWVNPTCRLRIVPVPNRDFSRLEREQDTTVGEIWVSGPNVMKGYWKRPDETASAVLEVDGHRWVRTGDIGYADKRGCVYIVDRIKELIKVKGLQVSPAEIEQTLLSHPGVLEAAVVGADIGDRECPRAFVVRKNLDVTAESLNDLVKSKLAQHKWLTGGIYFLDKLPRTGIGKVRKRALPDPTQRQVKI</sequence>
<dbReference type="EMBL" id="JAGMUU010000022">
    <property type="protein sequence ID" value="KAH7127789.1"/>
    <property type="molecule type" value="Genomic_DNA"/>
</dbReference>
<dbReference type="InterPro" id="IPR042099">
    <property type="entry name" value="ANL_N_sf"/>
</dbReference>
<feature type="transmembrane region" description="Helical" evidence="1">
    <location>
        <begin position="87"/>
        <end position="106"/>
    </location>
</feature>